<organism evidence="6 7">
    <name type="scientific">Loxostege sticticalis</name>
    <name type="common">Beet webworm moth</name>
    <dbReference type="NCBI Taxonomy" id="481309"/>
    <lineage>
        <taxon>Eukaryota</taxon>
        <taxon>Metazoa</taxon>
        <taxon>Ecdysozoa</taxon>
        <taxon>Arthropoda</taxon>
        <taxon>Hexapoda</taxon>
        <taxon>Insecta</taxon>
        <taxon>Pterygota</taxon>
        <taxon>Neoptera</taxon>
        <taxon>Endopterygota</taxon>
        <taxon>Lepidoptera</taxon>
        <taxon>Glossata</taxon>
        <taxon>Ditrysia</taxon>
        <taxon>Pyraloidea</taxon>
        <taxon>Crambidae</taxon>
        <taxon>Pyraustinae</taxon>
        <taxon>Loxostege</taxon>
    </lineage>
</organism>
<comment type="caution">
    <text evidence="6">The sequence shown here is derived from an EMBL/GenBank/DDBJ whole genome shotgun (WGS) entry which is preliminary data.</text>
</comment>
<keyword evidence="4 5" id="KW-0472">Membrane</keyword>
<comment type="subcellular location">
    <subcellularLocation>
        <location evidence="1">Membrane</location>
        <topology evidence="1">Multi-pass membrane protein</topology>
    </subcellularLocation>
</comment>
<dbReference type="PANTHER" id="PTHR23291:SF127">
    <property type="entry name" value="PROTEIN LIFEGUARD 1-LIKE"/>
    <property type="match status" value="1"/>
</dbReference>
<gene>
    <name evidence="6" type="ORF">ABMA27_010308</name>
</gene>
<accession>A0ABR3H5C0</accession>
<keyword evidence="7" id="KW-1185">Reference proteome</keyword>
<name>A0ABR3H5C0_LOXSC</name>
<sequence length="197" mass="22435">MSYNDVNVSVARKKPRKIYQFFNIDPKTRNAFVRKVFLIVLLMLTVTAIFNVIVNVICISVITAYATVKTETKLVIFALVATAALVMVLIMIAYSSWDFTRWWNYIIAASVALFAVSLAISIYSWSTGERMKTVKIVICIIGTVVNSVVLIMELQSIIGGKTVELEEELYLYGAWQLYTSIVHIFLKLLRIMRYFGH</sequence>
<feature type="transmembrane region" description="Helical" evidence="5">
    <location>
        <begin position="170"/>
        <end position="189"/>
    </location>
</feature>
<feature type="transmembrane region" description="Helical" evidence="5">
    <location>
        <begin position="74"/>
        <end position="96"/>
    </location>
</feature>
<keyword evidence="3 5" id="KW-1133">Transmembrane helix</keyword>
<evidence type="ECO:0000256" key="2">
    <source>
        <dbReference type="ARBA" id="ARBA00022692"/>
    </source>
</evidence>
<evidence type="ECO:0000256" key="5">
    <source>
        <dbReference type="RuleBase" id="RU004379"/>
    </source>
</evidence>
<proteinExistence type="inferred from homology"/>
<dbReference type="Proteomes" id="UP001549920">
    <property type="component" value="Unassembled WGS sequence"/>
</dbReference>
<dbReference type="InterPro" id="IPR006214">
    <property type="entry name" value="Bax_inhibitor_1-related"/>
</dbReference>
<evidence type="ECO:0000256" key="1">
    <source>
        <dbReference type="ARBA" id="ARBA00004141"/>
    </source>
</evidence>
<evidence type="ECO:0000313" key="7">
    <source>
        <dbReference type="Proteomes" id="UP001549920"/>
    </source>
</evidence>
<evidence type="ECO:0000256" key="4">
    <source>
        <dbReference type="ARBA" id="ARBA00023136"/>
    </source>
</evidence>
<evidence type="ECO:0000256" key="3">
    <source>
        <dbReference type="ARBA" id="ARBA00022989"/>
    </source>
</evidence>
<reference evidence="6 7" key="1">
    <citation type="submission" date="2024-06" db="EMBL/GenBank/DDBJ databases">
        <title>A chromosome-level genome assembly of beet webworm, Loxostege sticticalis.</title>
        <authorList>
            <person name="Zhang Y."/>
        </authorList>
    </citation>
    <scope>NUCLEOTIDE SEQUENCE [LARGE SCALE GENOMIC DNA]</scope>
    <source>
        <strain evidence="6">AQ026</strain>
        <tissue evidence="6">Whole body</tissue>
    </source>
</reference>
<dbReference type="Pfam" id="PF01027">
    <property type="entry name" value="Bax1-I"/>
    <property type="match status" value="1"/>
</dbReference>
<dbReference type="EMBL" id="JBEUOH010000026">
    <property type="protein sequence ID" value="KAL0859993.1"/>
    <property type="molecule type" value="Genomic_DNA"/>
</dbReference>
<feature type="transmembrane region" description="Helical" evidence="5">
    <location>
        <begin position="102"/>
        <end position="124"/>
    </location>
</feature>
<feature type="transmembrane region" description="Helical" evidence="5">
    <location>
        <begin position="136"/>
        <end position="158"/>
    </location>
</feature>
<keyword evidence="2 5" id="KW-0812">Transmembrane</keyword>
<evidence type="ECO:0000313" key="6">
    <source>
        <dbReference type="EMBL" id="KAL0859993.1"/>
    </source>
</evidence>
<dbReference type="PANTHER" id="PTHR23291">
    <property type="entry name" value="BAX INHIBITOR-RELATED"/>
    <property type="match status" value="1"/>
</dbReference>
<comment type="similarity">
    <text evidence="5">Belongs to the BI1 family.</text>
</comment>
<feature type="transmembrane region" description="Helical" evidence="5">
    <location>
        <begin position="36"/>
        <end position="62"/>
    </location>
</feature>
<protein>
    <submittedName>
        <fullName evidence="6">Uncharacterized protein</fullName>
    </submittedName>
</protein>